<dbReference type="EMBL" id="PDXA01000015">
    <property type="protein sequence ID" value="RYN51835.1"/>
    <property type="molecule type" value="Genomic_DNA"/>
</dbReference>
<keyword evidence="1" id="KW-0677">Repeat</keyword>
<evidence type="ECO:0008006" key="6">
    <source>
        <dbReference type="Google" id="ProtNLM"/>
    </source>
</evidence>
<reference evidence="5" key="1">
    <citation type="journal article" date="2019" name="bioRxiv">
        <title>Genomics, evolutionary history and diagnostics of the Alternaria alternata species group including apple and Asian pear pathotypes.</title>
        <authorList>
            <person name="Armitage A.D."/>
            <person name="Cockerton H.M."/>
            <person name="Sreenivasaprasad S."/>
            <person name="Woodhall J.W."/>
            <person name="Lane C.R."/>
            <person name="Harrison R.J."/>
            <person name="Clarkson J.P."/>
        </authorList>
    </citation>
    <scope>NUCLEOTIDE SEQUENCE [LARGE SCALE GENOMIC DNA]</scope>
    <source>
        <strain evidence="5">FERA 1082</strain>
    </source>
</reference>
<dbReference type="InterPro" id="IPR027417">
    <property type="entry name" value="P-loop_NTPase"/>
</dbReference>
<feature type="domain" description="DUF7791" evidence="3">
    <location>
        <begin position="563"/>
        <end position="684"/>
    </location>
</feature>
<feature type="domain" description="Nephrocystin 3-like N-terminal" evidence="2">
    <location>
        <begin position="267"/>
        <end position="435"/>
    </location>
</feature>
<dbReference type="Proteomes" id="UP000292402">
    <property type="component" value="Unassembled WGS sequence"/>
</dbReference>
<evidence type="ECO:0000259" key="2">
    <source>
        <dbReference type="Pfam" id="PF24883"/>
    </source>
</evidence>
<evidence type="ECO:0000259" key="3">
    <source>
        <dbReference type="Pfam" id="PF25053"/>
    </source>
</evidence>
<evidence type="ECO:0000313" key="5">
    <source>
        <dbReference type="Proteomes" id="UP000292402"/>
    </source>
</evidence>
<dbReference type="Pfam" id="PF24883">
    <property type="entry name" value="NPHP3_N"/>
    <property type="match status" value="1"/>
</dbReference>
<dbReference type="Pfam" id="PF25053">
    <property type="entry name" value="DUF7791"/>
    <property type="match status" value="1"/>
</dbReference>
<comment type="caution">
    <text evidence="4">The sequence shown here is derived from an EMBL/GenBank/DDBJ whole genome shotgun (WGS) entry which is preliminary data.</text>
</comment>
<dbReference type="InterPro" id="IPR056884">
    <property type="entry name" value="NPHP3-like_N"/>
</dbReference>
<gene>
    <name evidence="4" type="ORF">AA0114_g5337</name>
</gene>
<dbReference type="Gene3D" id="3.40.50.300">
    <property type="entry name" value="P-loop containing nucleotide triphosphate hydrolases"/>
    <property type="match status" value="1"/>
</dbReference>
<dbReference type="SUPFAM" id="SSF52540">
    <property type="entry name" value="P-loop containing nucleoside triphosphate hydrolases"/>
    <property type="match status" value="1"/>
</dbReference>
<organism evidence="4 5">
    <name type="scientific">Alternaria tenuissima</name>
    <dbReference type="NCBI Taxonomy" id="119927"/>
    <lineage>
        <taxon>Eukaryota</taxon>
        <taxon>Fungi</taxon>
        <taxon>Dikarya</taxon>
        <taxon>Ascomycota</taxon>
        <taxon>Pezizomycotina</taxon>
        <taxon>Dothideomycetes</taxon>
        <taxon>Pleosporomycetidae</taxon>
        <taxon>Pleosporales</taxon>
        <taxon>Pleosporineae</taxon>
        <taxon>Pleosporaceae</taxon>
        <taxon>Alternaria</taxon>
        <taxon>Alternaria sect. Alternaria</taxon>
        <taxon>Alternaria alternata complex</taxon>
    </lineage>
</organism>
<name>A0A4Q4MIG9_9PLEO</name>
<dbReference type="AlphaFoldDB" id="A0A4Q4MIG9"/>
<dbReference type="PANTHER" id="PTHR10039">
    <property type="entry name" value="AMELOGENIN"/>
    <property type="match status" value="1"/>
</dbReference>
<evidence type="ECO:0000313" key="4">
    <source>
        <dbReference type="EMBL" id="RYN51835.1"/>
    </source>
</evidence>
<proteinExistence type="predicted"/>
<evidence type="ECO:0000256" key="1">
    <source>
        <dbReference type="ARBA" id="ARBA00022737"/>
    </source>
</evidence>
<sequence length="835" mass="94215">MEPSNAVSLASSIIQLVEYSAKVVHKGKVGGLHGSDANTLKEPTLLDDAIANLADLSQQLRKTQHVVRNSNTTPDQHNTADAQLIACAKDGAGVAKILQATLDQAKRNHDVDEQTVLDHGLRSVLCLYYNQKTISAFLDTLNSVRKQVDIALLASLKKYISQLNQAHPDKGWLSGDKAANARVQLLYAVNHHNWKPTETADVSSFSDALKDSVVSGDIESRFASMILADLRFTGLPDRLKAIPCTHPGTFQWTFDGSYQRTDSRDYESFPRWLAAVDCSNLYWVSGEPGAGKSTLMKFLSSHRRTAAQLQTWAKAKPVVKGRFFSSSLGNNMQKSRLGLLQTLLYCALKRDRKTLLHVFHHRWQQFRTFGGGRQPFTWNELRHAFIMMVSTPLTPRSFFFAIDGLDELDGDPKELVQFLTDVAKFPQIKLCVASRPTPEFLRIFSGEPCLRLERCNRQDIHHYVKASFTSNEVYAKLSRSDPGSATNIMKNIAKKAAGIFLWAYVVVNVLLDGLGTAARIYDLVAQLDSLPSGLEQLFTKLIGSLNIRHLRHACQLFRLFAVKTRPMLLELWFADCENDDPALRSEARPLSRSEILVRLGTMKRQLNSRCRGLLEVESSHKGPSAVLSEASHVTWTHSIARDFVRSQRVWNNVLDNTGHDAFDPQWHWANGQLGLFKTLAGTISTKTSHFASCIEYALRLEHRLQICPIKFLDEVGRTAAIYSTVYGELIPRKLNVSVDNFLDFAVLFNLASYVRTKGVTLPREDLMRSCRLLGLLDVKQWEVCSKRFGAPAVWNADFEERKREMERVMNDLLDRGSDKSRWERAKKRLSRQRKT</sequence>
<dbReference type="PANTHER" id="PTHR10039:SF5">
    <property type="entry name" value="NACHT DOMAIN-CONTAINING PROTEIN"/>
    <property type="match status" value="1"/>
</dbReference>
<dbReference type="InterPro" id="IPR056693">
    <property type="entry name" value="DUF7791"/>
</dbReference>
<accession>A0A4Q4MIG9</accession>
<protein>
    <recommendedName>
        <fullName evidence="6">NACHT domain-containing protein</fullName>
    </recommendedName>
</protein>